<dbReference type="EMBL" id="JAVHNR010000003">
    <property type="protein sequence ID" value="KAK6347449.1"/>
    <property type="molecule type" value="Genomic_DNA"/>
</dbReference>
<dbReference type="AlphaFoldDB" id="A0AAN8MRT2"/>
<proteinExistence type="predicted"/>
<gene>
    <name evidence="1" type="ORF">TWF718_005290</name>
</gene>
<evidence type="ECO:0000313" key="1">
    <source>
        <dbReference type="EMBL" id="KAK6347449.1"/>
    </source>
</evidence>
<keyword evidence="2" id="KW-1185">Reference proteome</keyword>
<organism evidence="1 2">
    <name type="scientific">Orbilia javanica</name>
    <dbReference type="NCBI Taxonomy" id="47235"/>
    <lineage>
        <taxon>Eukaryota</taxon>
        <taxon>Fungi</taxon>
        <taxon>Dikarya</taxon>
        <taxon>Ascomycota</taxon>
        <taxon>Pezizomycotina</taxon>
        <taxon>Orbiliomycetes</taxon>
        <taxon>Orbiliales</taxon>
        <taxon>Orbiliaceae</taxon>
        <taxon>Orbilia</taxon>
    </lineage>
</organism>
<name>A0AAN8MRT2_9PEZI</name>
<protein>
    <submittedName>
        <fullName evidence="1">Uncharacterized protein</fullName>
    </submittedName>
</protein>
<sequence length="68" mass="7613">MDSRQVDMDAYREEVKKFMINPTTPPGAIARNPKYVRNPTTRGLDALNELDVQIEVAAKIGNLAVLKK</sequence>
<comment type="caution">
    <text evidence="1">The sequence shown here is derived from an EMBL/GenBank/DDBJ whole genome shotgun (WGS) entry which is preliminary data.</text>
</comment>
<dbReference type="Proteomes" id="UP001313282">
    <property type="component" value="Unassembled WGS sequence"/>
</dbReference>
<evidence type="ECO:0000313" key="2">
    <source>
        <dbReference type="Proteomes" id="UP001313282"/>
    </source>
</evidence>
<accession>A0AAN8MRT2</accession>
<reference evidence="1 2" key="1">
    <citation type="submission" date="2019-10" db="EMBL/GenBank/DDBJ databases">
        <authorList>
            <person name="Palmer J.M."/>
        </authorList>
    </citation>
    <scope>NUCLEOTIDE SEQUENCE [LARGE SCALE GENOMIC DNA]</scope>
    <source>
        <strain evidence="1 2">TWF718</strain>
    </source>
</reference>